<dbReference type="RefSeq" id="WP_171741607.1">
    <property type="nucleotide sequence ID" value="NZ_CP053435.1"/>
</dbReference>
<dbReference type="KEGG" id="stae:HNV11_21390"/>
<accession>A0A6M5YFF7</accession>
<dbReference type="Proteomes" id="UP000502756">
    <property type="component" value="Chromosome"/>
</dbReference>
<gene>
    <name evidence="1" type="ORF">HNV11_21390</name>
</gene>
<dbReference type="AlphaFoldDB" id="A0A6M5YFF7"/>
<evidence type="ECO:0000313" key="1">
    <source>
        <dbReference type="EMBL" id="QJW91752.1"/>
    </source>
</evidence>
<name>A0A6M5YFF7_9BACT</name>
<protein>
    <submittedName>
        <fullName evidence="1">Uncharacterized protein</fullName>
    </submittedName>
</protein>
<proteinExistence type="predicted"/>
<reference evidence="1 2" key="1">
    <citation type="submission" date="2020-05" db="EMBL/GenBank/DDBJ databases">
        <title>Genome sequencing of Spirosoma sp. TS118.</title>
        <authorList>
            <person name="Lee J.-H."/>
            <person name="Jeong S."/>
            <person name="Zhao L."/>
            <person name="Jung J.-H."/>
            <person name="Kim M.-K."/>
            <person name="Lim S."/>
        </authorList>
    </citation>
    <scope>NUCLEOTIDE SEQUENCE [LARGE SCALE GENOMIC DNA]</scope>
    <source>
        <strain evidence="1 2">TS118</strain>
    </source>
</reference>
<organism evidence="1 2">
    <name type="scientific">Spirosoma taeanense</name>
    <dbReference type="NCBI Taxonomy" id="2735870"/>
    <lineage>
        <taxon>Bacteria</taxon>
        <taxon>Pseudomonadati</taxon>
        <taxon>Bacteroidota</taxon>
        <taxon>Cytophagia</taxon>
        <taxon>Cytophagales</taxon>
        <taxon>Cytophagaceae</taxon>
        <taxon>Spirosoma</taxon>
    </lineage>
</organism>
<dbReference type="EMBL" id="CP053435">
    <property type="protein sequence ID" value="QJW91752.1"/>
    <property type="molecule type" value="Genomic_DNA"/>
</dbReference>
<keyword evidence="2" id="KW-1185">Reference proteome</keyword>
<sequence length="81" mass="9169">MDANDQETKLAHELTHSVNDALNRRIEERFRAALLLVNPTLDMEKVTVISNVENDNELLVDGIDDETVDQAMAIFEEQGDE</sequence>
<evidence type="ECO:0000313" key="2">
    <source>
        <dbReference type="Proteomes" id="UP000502756"/>
    </source>
</evidence>